<evidence type="ECO:0000259" key="1">
    <source>
        <dbReference type="Pfam" id="PF01850"/>
    </source>
</evidence>
<dbReference type="GO" id="GO:0016075">
    <property type="term" value="P:rRNA catabolic process"/>
    <property type="evidence" value="ECO:0007669"/>
    <property type="project" value="TreeGrafter"/>
</dbReference>
<dbReference type="GO" id="GO:0004521">
    <property type="term" value="F:RNA endonuclease activity"/>
    <property type="evidence" value="ECO:0007669"/>
    <property type="project" value="InterPro"/>
</dbReference>
<keyword evidence="3" id="KW-1185">Reference proteome</keyword>
<feature type="domain" description="PIN" evidence="1">
    <location>
        <begin position="6"/>
        <end position="127"/>
    </location>
</feature>
<comment type="caution">
    <text evidence="2">The sequence shown here is derived from an EMBL/GenBank/DDBJ whole genome shotgun (WGS) entry which is preliminary data.</text>
</comment>
<sequence>MKNDLFVDISAFMALNDAKDQHYQEAMSIASNIGEIKFVISDAVISETYTILRYRLGQRQAFRFLSTVLDSKEYEIVAISNDLRKLTLDLLEKYNDHKISYCDALSAAIMAQYKIPCIFTFDHHFEILGVKRLFFKT</sequence>
<gene>
    <name evidence="2" type="ORF">EV207_12833</name>
</gene>
<accession>A0A4R2NPV0</accession>
<name>A0A4R2NPV0_9BACL</name>
<dbReference type="RefSeq" id="WP_132747213.1">
    <property type="nucleotide sequence ID" value="NZ_SLXK01000028.1"/>
</dbReference>
<evidence type="ECO:0000313" key="2">
    <source>
        <dbReference type="EMBL" id="TCP23810.1"/>
    </source>
</evidence>
<dbReference type="PANTHER" id="PTHR42188">
    <property type="entry name" value="23S RRNA-SPECIFIC ENDONUCLEASE VAPC20"/>
    <property type="match status" value="1"/>
</dbReference>
<dbReference type="InterPro" id="IPR029060">
    <property type="entry name" value="PIN-like_dom_sf"/>
</dbReference>
<dbReference type="EMBL" id="SLXK01000028">
    <property type="protein sequence ID" value="TCP23810.1"/>
    <property type="molecule type" value="Genomic_DNA"/>
</dbReference>
<proteinExistence type="predicted"/>
<evidence type="ECO:0000313" key="3">
    <source>
        <dbReference type="Proteomes" id="UP000295416"/>
    </source>
</evidence>
<dbReference type="PANTHER" id="PTHR42188:SF1">
    <property type="entry name" value="23S RRNA-SPECIFIC ENDONUCLEASE VAPC20"/>
    <property type="match status" value="1"/>
</dbReference>
<organism evidence="2 3">
    <name type="scientific">Scopulibacillus darangshiensis</name>
    <dbReference type="NCBI Taxonomy" id="442528"/>
    <lineage>
        <taxon>Bacteria</taxon>
        <taxon>Bacillati</taxon>
        <taxon>Bacillota</taxon>
        <taxon>Bacilli</taxon>
        <taxon>Bacillales</taxon>
        <taxon>Sporolactobacillaceae</taxon>
        <taxon>Scopulibacillus</taxon>
    </lineage>
</organism>
<dbReference type="Gene3D" id="3.40.50.1010">
    <property type="entry name" value="5'-nuclease"/>
    <property type="match status" value="1"/>
</dbReference>
<reference evidence="2 3" key="1">
    <citation type="submission" date="2019-03" db="EMBL/GenBank/DDBJ databases">
        <title>Genomic Encyclopedia of Type Strains, Phase IV (KMG-IV): sequencing the most valuable type-strain genomes for metagenomic binning, comparative biology and taxonomic classification.</title>
        <authorList>
            <person name="Goeker M."/>
        </authorList>
    </citation>
    <scope>NUCLEOTIDE SEQUENCE [LARGE SCALE GENOMIC DNA]</scope>
    <source>
        <strain evidence="2 3">DSM 19377</strain>
    </source>
</reference>
<dbReference type="InterPro" id="IPR039018">
    <property type="entry name" value="VapC20-like"/>
</dbReference>
<dbReference type="InterPro" id="IPR002716">
    <property type="entry name" value="PIN_dom"/>
</dbReference>
<dbReference type="Proteomes" id="UP000295416">
    <property type="component" value="Unassembled WGS sequence"/>
</dbReference>
<dbReference type="AlphaFoldDB" id="A0A4R2NPV0"/>
<dbReference type="OrthoDB" id="1725972at2"/>
<dbReference type="Pfam" id="PF01850">
    <property type="entry name" value="PIN"/>
    <property type="match status" value="1"/>
</dbReference>
<protein>
    <submittedName>
        <fullName evidence="2">Putative nucleic acid-binding protein</fullName>
    </submittedName>
</protein>
<dbReference type="SUPFAM" id="SSF88723">
    <property type="entry name" value="PIN domain-like"/>
    <property type="match status" value="1"/>
</dbReference>